<organism evidence="1 2">
    <name type="scientific">Rhizophagus clarus</name>
    <dbReference type="NCBI Taxonomy" id="94130"/>
    <lineage>
        <taxon>Eukaryota</taxon>
        <taxon>Fungi</taxon>
        <taxon>Fungi incertae sedis</taxon>
        <taxon>Mucoromycota</taxon>
        <taxon>Glomeromycotina</taxon>
        <taxon>Glomeromycetes</taxon>
        <taxon>Glomerales</taxon>
        <taxon>Glomeraceae</taxon>
        <taxon>Rhizophagus</taxon>
    </lineage>
</organism>
<evidence type="ECO:0000313" key="1">
    <source>
        <dbReference type="EMBL" id="GBB86495.1"/>
    </source>
</evidence>
<accession>A0A2Z6QA75</accession>
<proteinExistence type="predicted"/>
<sequence>MRENFERKKLREFFHDEMVVKLGDRSGQLLKMKEQDLRIQRLEEMFTFMIHPLAILDSLLISFFRHYGSELANIYFGDPIIDLFWAGIKKEKVQIPSNEIIMRLLSGEELLLNKKNVPISYIAIVYYELKSNGYKISWKQASTIASYTYNL</sequence>
<gene>
    <name evidence="1" type="ORF">RclHR1_12920002</name>
</gene>
<name>A0A2Z6QA75_9GLOM</name>
<keyword evidence="2" id="KW-1185">Reference proteome</keyword>
<protein>
    <submittedName>
        <fullName evidence="1">Uncharacterized protein</fullName>
    </submittedName>
</protein>
<dbReference type="AlphaFoldDB" id="A0A2Z6QA75"/>
<reference evidence="1 2" key="1">
    <citation type="submission" date="2017-11" db="EMBL/GenBank/DDBJ databases">
        <title>The genome of Rhizophagus clarus HR1 reveals common genetic basis of auxotrophy among arbuscular mycorrhizal fungi.</title>
        <authorList>
            <person name="Kobayashi Y."/>
        </authorList>
    </citation>
    <scope>NUCLEOTIDE SEQUENCE [LARGE SCALE GENOMIC DNA]</scope>
    <source>
        <strain evidence="1 2">HR1</strain>
    </source>
</reference>
<dbReference type="EMBL" id="BEXD01000327">
    <property type="protein sequence ID" value="GBB86495.1"/>
    <property type="molecule type" value="Genomic_DNA"/>
</dbReference>
<dbReference type="Proteomes" id="UP000247702">
    <property type="component" value="Unassembled WGS sequence"/>
</dbReference>
<evidence type="ECO:0000313" key="2">
    <source>
        <dbReference type="Proteomes" id="UP000247702"/>
    </source>
</evidence>
<comment type="caution">
    <text evidence="1">The sequence shown here is derived from an EMBL/GenBank/DDBJ whole genome shotgun (WGS) entry which is preliminary data.</text>
</comment>